<dbReference type="AlphaFoldDB" id="A0A381NP18"/>
<accession>A0A381NP18</accession>
<reference evidence="1" key="1">
    <citation type="submission" date="2018-05" db="EMBL/GenBank/DDBJ databases">
        <authorList>
            <person name="Lanie J.A."/>
            <person name="Ng W.-L."/>
            <person name="Kazmierczak K.M."/>
            <person name="Andrzejewski T.M."/>
            <person name="Davidsen T.M."/>
            <person name="Wayne K.J."/>
            <person name="Tettelin H."/>
            <person name="Glass J.I."/>
            <person name="Rusch D."/>
            <person name="Podicherti R."/>
            <person name="Tsui H.-C.T."/>
            <person name="Winkler M.E."/>
        </authorList>
    </citation>
    <scope>NUCLEOTIDE SEQUENCE</scope>
</reference>
<protein>
    <submittedName>
        <fullName evidence="1">Uncharacterized protein</fullName>
    </submittedName>
</protein>
<evidence type="ECO:0000313" key="1">
    <source>
        <dbReference type="EMBL" id="SUZ56301.1"/>
    </source>
</evidence>
<sequence>MNYSNIRDCDKIDQHPKIVVLKFSIWEIILFSIIHAQKLEHYHCNNFYLHEIVMVQSVMKDQKL</sequence>
<gene>
    <name evidence="1" type="ORF">METZ01_LOCUS9155</name>
</gene>
<name>A0A381NP18_9ZZZZ</name>
<dbReference type="EMBL" id="UINC01000493">
    <property type="protein sequence ID" value="SUZ56301.1"/>
    <property type="molecule type" value="Genomic_DNA"/>
</dbReference>
<proteinExistence type="predicted"/>
<organism evidence="1">
    <name type="scientific">marine metagenome</name>
    <dbReference type="NCBI Taxonomy" id="408172"/>
    <lineage>
        <taxon>unclassified sequences</taxon>
        <taxon>metagenomes</taxon>
        <taxon>ecological metagenomes</taxon>
    </lineage>
</organism>